<dbReference type="OrthoDB" id="428159at2759"/>
<evidence type="ECO:0000256" key="2">
    <source>
        <dbReference type="ARBA" id="ARBA00022448"/>
    </source>
</evidence>
<reference evidence="4" key="1">
    <citation type="submission" date="2019-05" db="EMBL/GenBank/DDBJ databases">
        <title>Annotation for the trematode Fasciolopsis buski.</title>
        <authorList>
            <person name="Choi Y.-J."/>
        </authorList>
    </citation>
    <scope>NUCLEOTIDE SEQUENCE</scope>
    <source>
        <strain evidence="4">HT</strain>
        <tissue evidence="4">Whole worm</tissue>
    </source>
</reference>
<evidence type="ECO:0000313" key="5">
    <source>
        <dbReference type="Proteomes" id="UP000728185"/>
    </source>
</evidence>
<dbReference type="PANTHER" id="PTHR16166">
    <property type="entry name" value="VACUOLAR PROTEIN SORTING-ASSOCIATED PROTEIN VPS13"/>
    <property type="match status" value="1"/>
</dbReference>
<name>A0A8E0VHL1_9TREM</name>
<comment type="similarity">
    <text evidence="1">Belongs to the VPS13 family.</text>
</comment>
<feature type="domain" description="Chorein N-terminal" evidence="3">
    <location>
        <begin position="3"/>
        <end position="180"/>
    </location>
</feature>
<organism evidence="4 5">
    <name type="scientific">Fasciolopsis buskii</name>
    <dbReference type="NCBI Taxonomy" id="27845"/>
    <lineage>
        <taxon>Eukaryota</taxon>
        <taxon>Metazoa</taxon>
        <taxon>Spiralia</taxon>
        <taxon>Lophotrochozoa</taxon>
        <taxon>Platyhelminthes</taxon>
        <taxon>Trematoda</taxon>
        <taxon>Digenea</taxon>
        <taxon>Plagiorchiida</taxon>
        <taxon>Echinostomata</taxon>
        <taxon>Echinostomatoidea</taxon>
        <taxon>Fasciolidae</taxon>
        <taxon>Fasciolopsis</taxon>
    </lineage>
</organism>
<dbReference type="EMBL" id="LUCM01007412">
    <property type="protein sequence ID" value="KAA0190031.1"/>
    <property type="molecule type" value="Genomic_DNA"/>
</dbReference>
<keyword evidence="2" id="KW-0813">Transport</keyword>
<sequence length="212" mass="24497">MKMWHYAYICILEETVRRRRRMWSWDHIKQHRIMVKGYIILWVKYLSGEKFSPDQQRLLEELEDALDVFNIVLCRQQAELQYTQSKAKRSDSSGGGSGGWFGWFTRSSSDSSTSSSQTTSVMAGDSNDLMQRFHSEMTKEEKARLYAAIQYSETGSLSGKFPSAYISSVIHVTLSQLSFTLIDEHLRLVNCCSNFLNTLKYLPVVFRLGFVE</sequence>
<dbReference type="AlphaFoldDB" id="A0A8E0VHL1"/>
<accession>A0A8E0VHL1</accession>
<dbReference type="InterPro" id="IPR026847">
    <property type="entry name" value="VPS13"/>
</dbReference>
<dbReference type="GO" id="GO:0006623">
    <property type="term" value="P:protein targeting to vacuole"/>
    <property type="evidence" value="ECO:0007669"/>
    <property type="project" value="TreeGrafter"/>
</dbReference>
<comment type="caution">
    <text evidence="4">The sequence shown here is derived from an EMBL/GenBank/DDBJ whole genome shotgun (WGS) entry which is preliminary data.</text>
</comment>
<dbReference type="Pfam" id="PF12624">
    <property type="entry name" value="VPS13_N"/>
    <property type="match status" value="1"/>
</dbReference>
<evidence type="ECO:0000313" key="4">
    <source>
        <dbReference type="EMBL" id="KAA0190031.1"/>
    </source>
</evidence>
<keyword evidence="5" id="KW-1185">Reference proteome</keyword>
<gene>
    <name evidence="4" type="ORF">FBUS_11362</name>
</gene>
<proteinExistence type="inferred from homology"/>
<evidence type="ECO:0000259" key="3">
    <source>
        <dbReference type="Pfam" id="PF12624"/>
    </source>
</evidence>
<dbReference type="PANTHER" id="PTHR16166:SF93">
    <property type="entry name" value="INTERMEMBRANE LIPID TRANSFER PROTEIN VPS13"/>
    <property type="match status" value="1"/>
</dbReference>
<evidence type="ECO:0000256" key="1">
    <source>
        <dbReference type="ARBA" id="ARBA00006545"/>
    </source>
</evidence>
<protein>
    <submittedName>
        <fullName evidence="4">Putative VPS13C protein</fullName>
    </submittedName>
</protein>
<dbReference type="GO" id="GO:0045053">
    <property type="term" value="P:protein retention in Golgi apparatus"/>
    <property type="evidence" value="ECO:0007669"/>
    <property type="project" value="TreeGrafter"/>
</dbReference>
<dbReference type="InterPro" id="IPR026854">
    <property type="entry name" value="VPS13_N"/>
</dbReference>
<dbReference type="Proteomes" id="UP000728185">
    <property type="component" value="Unassembled WGS sequence"/>
</dbReference>